<dbReference type="PANTHER" id="PTHR11161">
    <property type="entry name" value="O-ACYLTRANSFERASE"/>
    <property type="match status" value="1"/>
</dbReference>
<gene>
    <name evidence="4" type="ORF">LSTR_LSTR006707</name>
</gene>
<feature type="transmembrane region" description="Helical" evidence="1">
    <location>
        <begin position="575"/>
        <end position="595"/>
    </location>
</feature>
<feature type="transmembrane region" description="Helical" evidence="1">
    <location>
        <begin position="227"/>
        <end position="250"/>
    </location>
</feature>
<evidence type="ECO:0000313" key="5">
    <source>
        <dbReference type="Proteomes" id="UP000291343"/>
    </source>
</evidence>
<dbReference type="AlphaFoldDB" id="A0A482X8I5"/>
<proteinExistence type="predicted"/>
<name>A0A482X8I5_LAOST</name>
<keyword evidence="1" id="KW-1133">Transmembrane helix</keyword>
<keyword evidence="5" id="KW-1185">Reference proteome</keyword>
<feature type="transmembrane region" description="Helical" evidence="1">
    <location>
        <begin position="544"/>
        <end position="563"/>
    </location>
</feature>
<dbReference type="PANTHER" id="PTHR11161:SF4">
    <property type="entry name" value="DROP DEAD"/>
    <property type="match status" value="1"/>
</dbReference>
<feature type="transmembrane region" description="Helical" evidence="1">
    <location>
        <begin position="515"/>
        <end position="532"/>
    </location>
</feature>
<feature type="domain" description="Nose resistant-to-fluoxetine protein N-terminal" evidence="3">
    <location>
        <begin position="60"/>
        <end position="211"/>
    </location>
</feature>
<comment type="caution">
    <text evidence="4">The sequence shown here is derived from an EMBL/GenBank/DDBJ whole genome shotgun (WGS) entry which is preliminary data.</text>
</comment>
<dbReference type="OrthoDB" id="4794873at2759"/>
<protein>
    <recommendedName>
        <fullName evidence="3">Nose resistant-to-fluoxetine protein N-terminal domain-containing protein</fullName>
    </recommendedName>
</protein>
<dbReference type="SMART" id="SM00703">
    <property type="entry name" value="NRF"/>
    <property type="match status" value="1"/>
</dbReference>
<feature type="chain" id="PRO_5019739271" description="Nose resistant-to-fluoxetine protein N-terminal domain-containing protein" evidence="2">
    <location>
        <begin position="21"/>
        <end position="705"/>
    </location>
</feature>
<feature type="transmembrane region" description="Helical" evidence="1">
    <location>
        <begin position="656"/>
        <end position="674"/>
    </location>
</feature>
<dbReference type="Pfam" id="PF20146">
    <property type="entry name" value="NRF"/>
    <property type="match status" value="1"/>
</dbReference>
<feature type="transmembrane region" description="Helical" evidence="1">
    <location>
        <begin position="616"/>
        <end position="636"/>
    </location>
</feature>
<feature type="transmembrane region" description="Helical" evidence="1">
    <location>
        <begin position="294"/>
        <end position="314"/>
    </location>
</feature>
<reference evidence="4 5" key="1">
    <citation type="journal article" date="2017" name="Gigascience">
        <title>Genome sequence of the small brown planthopper, Laodelphax striatellus.</title>
        <authorList>
            <person name="Zhu J."/>
            <person name="Jiang F."/>
            <person name="Wang X."/>
            <person name="Yang P."/>
            <person name="Bao Y."/>
            <person name="Zhao W."/>
            <person name="Wang W."/>
            <person name="Lu H."/>
            <person name="Wang Q."/>
            <person name="Cui N."/>
            <person name="Li J."/>
            <person name="Chen X."/>
            <person name="Luo L."/>
            <person name="Yu J."/>
            <person name="Kang L."/>
            <person name="Cui F."/>
        </authorList>
    </citation>
    <scope>NUCLEOTIDE SEQUENCE [LARGE SCALE GENOMIC DNA]</scope>
    <source>
        <strain evidence="4">Lst14</strain>
    </source>
</reference>
<evidence type="ECO:0000313" key="4">
    <source>
        <dbReference type="EMBL" id="RZF42114.1"/>
    </source>
</evidence>
<keyword evidence="1" id="KW-0472">Membrane</keyword>
<sequence>MQSKIIYLCITTLCLYSVLASGATNMSIFYQHPFSGAIPSGAVNQLMTWLPPFAAVNSKDPTCRNHSRLFLQKLEDFELWSLKMHDASAKLPSGLLNGNVNQLGDFDQCLSVHESEDNIRGQYCLTDIELKLQPGQHLAIRQIHDLVVSHSAFKSKIGDPGHRVPRFTNINWALCVPASCSASDVQEALMESLQQHLGPTGLRIRAHVDPEMCQQKSESIIPPRSTLLVLVFFILIIGVTSLATFCDNSLQNQKPTSRSMELLQSFSILSNSRKLFSMKRLNDDIASIHGIRTLNAIMLLVSHKSMALFFNPYVNRTGMTEYLGKPWTVIARAASLYTDPFIMLSGLLTTYAFIRQLRQSQSLNISKEIVSRLMRLLPTLGALILFCTFILPWMGSGPYWNLVVKHHAELCKVSWWKNMLFIHNYFGFKNMCLTHTHHVGIDTQLFLISPILIKMVWKWPKQGLVTLFALGTVSTILRFYATYFRSLSLFVHFGNPVSRMFDTADYSYILPTHRLTVYVMGIALGYGLHYWGRDFKLKTGQLTLGWFIALCLLYQSIVSPAKMSDRFYVYDRMDAANYAAFAPITWCLFFSWVIFCAHTGNGGYLCRLFSWKGFQICTRLSYTFYLTQFPVFFYFVGQVRAPMHYSFFLLFDMKELALIIISSILLTLLFEMPFQNIRSILLKKSSRTNTGITSPPQMKPASAKE</sequence>
<dbReference type="Pfam" id="PF01757">
    <property type="entry name" value="Acyl_transf_3"/>
    <property type="match status" value="1"/>
</dbReference>
<dbReference type="InParanoid" id="A0A482X8I5"/>
<accession>A0A482X8I5</accession>
<keyword evidence="2" id="KW-0732">Signal</keyword>
<feature type="transmembrane region" description="Helical" evidence="1">
    <location>
        <begin position="464"/>
        <end position="481"/>
    </location>
</feature>
<feature type="transmembrane region" description="Helical" evidence="1">
    <location>
        <begin position="334"/>
        <end position="354"/>
    </location>
</feature>
<dbReference type="InterPro" id="IPR002656">
    <property type="entry name" value="Acyl_transf_3_dom"/>
</dbReference>
<dbReference type="InterPro" id="IPR006621">
    <property type="entry name" value="Nose-resist-to-fluoxetine_N"/>
</dbReference>
<dbReference type="GO" id="GO:0016747">
    <property type="term" value="F:acyltransferase activity, transferring groups other than amino-acyl groups"/>
    <property type="evidence" value="ECO:0007669"/>
    <property type="project" value="InterPro"/>
</dbReference>
<dbReference type="Proteomes" id="UP000291343">
    <property type="component" value="Unassembled WGS sequence"/>
</dbReference>
<evidence type="ECO:0000256" key="2">
    <source>
        <dbReference type="SAM" id="SignalP"/>
    </source>
</evidence>
<evidence type="ECO:0000256" key="1">
    <source>
        <dbReference type="SAM" id="Phobius"/>
    </source>
</evidence>
<feature type="signal peptide" evidence="2">
    <location>
        <begin position="1"/>
        <end position="20"/>
    </location>
</feature>
<feature type="transmembrane region" description="Helical" evidence="1">
    <location>
        <begin position="439"/>
        <end position="457"/>
    </location>
</feature>
<evidence type="ECO:0000259" key="3">
    <source>
        <dbReference type="SMART" id="SM00703"/>
    </source>
</evidence>
<dbReference type="InterPro" id="IPR052728">
    <property type="entry name" value="O2_lipid_transport_reg"/>
</dbReference>
<keyword evidence="1" id="KW-0812">Transmembrane</keyword>
<feature type="transmembrane region" description="Helical" evidence="1">
    <location>
        <begin position="375"/>
        <end position="395"/>
    </location>
</feature>
<organism evidence="4 5">
    <name type="scientific">Laodelphax striatellus</name>
    <name type="common">Small brown planthopper</name>
    <name type="synonym">Delphax striatella</name>
    <dbReference type="NCBI Taxonomy" id="195883"/>
    <lineage>
        <taxon>Eukaryota</taxon>
        <taxon>Metazoa</taxon>
        <taxon>Ecdysozoa</taxon>
        <taxon>Arthropoda</taxon>
        <taxon>Hexapoda</taxon>
        <taxon>Insecta</taxon>
        <taxon>Pterygota</taxon>
        <taxon>Neoptera</taxon>
        <taxon>Paraneoptera</taxon>
        <taxon>Hemiptera</taxon>
        <taxon>Auchenorrhyncha</taxon>
        <taxon>Fulgoroidea</taxon>
        <taxon>Delphacidae</taxon>
        <taxon>Criomorphinae</taxon>
        <taxon>Laodelphax</taxon>
    </lineage>
</organism>
<dbReference type="EMBL" id="QKKF02015641">
    <property type="protein sequence ID" value="RZF42114.1"/>
    <property type="molecule type" value="Genomic_DNA"/>
</dbReference>
<dbReference type="STRING" id="195883.A0A482X8I5"/>